<proteinExistence type="predicted"/>
<evidence type="ECO:0000256" key="2">
    <source>
        <dbReference type="ARBA" id="ARBA00022801"/>
    </source>
</evidence>
<name>A0A9W9L8J6_9EURO</name>
<dbReference type="RefSeq" id="XP_056525824.1">
    <property type="nucleotide sequence ID" value="XM_056663711.1"/>
</dbReference>
<dbReference type="AlphaFoldDB" id="A0A9W9L8J6"/>
<dbReference type="InterPro" id="IPR036416">
    <property type="entry name" value="Pept_tRNA_hydro_sf"/>
</dbReference>
<dbReference type="Proteomes" id="UP001149079">
    <property type="component" value="Unassembled WGS sequence"/>
</dbReference>
<keyword evidence="3" id="KW-0694">RNA-binding</keyword>
<dbReference type="Gene3D" id="3.40.50.1470">
    <property type="entry name" value="Peptidyl-tRNA hydrolase"/>
    <property type="match status" value="1"/>
</dbReference>
<evidence type="ECO:0000256" key="1">
    <source>
        <dbReference type="ARBA" id="ARBA00022555"/>
    </source>
</evidence>
<keyword evidence="1" id="KW-0820">tRNA-binding</keyword>
<gene>
    <name evidence="4" type="ORF">N7515_002967</name>
</gene>
<keyword evidence="2 4" id="KW-0378">Hydrolase</keyword>
<evidence type="ECO:0000313" key="5">
    <source>
        <dbReference type="Proteomes" id="UP001149079"/>
    </source>
</evidence>
<reference evidence="4" key="2">
    <citation type="journal article" date="2023" name="IMA Fungus">
        <title>Comparative genomic study of the Penicillium genus elucidates a diverse pangenome and 15 lateral gene transfer events.</title>
        <authorList>
            <person name="Petersen C."/>
            <person name="Sorensen T."/>
            <person name="Nielsen M.R."/>
            <person name="Sondergaard T.E."/>
            <person name="Sorensen J.L."/>
            <person name="Fitzpatrick D.A."/>
            <person name="Frisvad J.C."/>
            <person name="Nielsen K.L."/>
        </authorList>
    </citation>
    <scope>NUCLEOTIDE SEQUENCE</scope>
    <source>
        <strain evidence="4">IBT 22155</strain>
    </source>
</reference>
<reference evidence="4" key="1">
    <citation type="submission" date="2022-11" db="EMBL/GenBank/DDBJ databases">
        <authorList>
            <person name="Petersen C."/>
        </authorList>
    </citation>
    <scope>NUCLEOTIDE SEQUENCE</scope>
    <source>
        <strain evidence="4">IBT 22155</strain>
    </source>
</reference>
<dbReference type="EMBL" id="JAPQKL010000002">
    <property type="protein sequence ID" value="KAJ5144180.1"/>
    <property type="molecule type" value="Genomic_DNA"/>
</dbReference>
<dbReference type="SUPFAM" id="SSF53178">
    <property type="entry name" value="Peptidyl-tRNA hydrolase-like"/>
    <property type="match status" value="1"/>
</dbReference>
<dbReference type="InterPro" id="IPR001328">
    <property type="entry name" value="Pept_tRNA_hydro"/>
</dbReference>
<accession>A0A9W9L8J6</accession>
<dbReference type="GO" id="GO:0000049">
    <property type="term" value="F:tRNA binding"/>
    <property type="evidence" value="ECO:0007669"/>
    <property type="project" value="UniProtKB-KW"/>
</dbReference>
<evidence type="ECO:0000313" key="4">
    <source>
        <dbReference type="EMBL" id="KAJ5144180.1"/>
    </source>
</evidence>
<protein>
    <submittedName>
        <fullName evidence="4">Peptidyl-tRNA hydrolase</fullName>
    </submittedName>
</protein>
<dbReference type="GeneID" id="81402881"/>
<comment type="caution">
    <text evidence="4">The sequence shown here is derived from an EMBL/GenBank/DDBJ whole genome shotgun (WGS) entry which is preliminary data.</text>
</comment>
<dbReference type="OrthoDB" id="1711136at2759"/>
<dbReference type="GO" id="GO:0004045">
    <property type="term" value="F:peptidyl-tRNA hydrolase activity"/>
    <property type="evidence" value="ECO:0007669"/>
    <property type="project" value="InterPro"/>
</dbReference>
<sequence length="236" mass="26076">MDPLPRRLLFIASIGNKSPYHKTRHSAGHLLLDAVIPLLQKHLPNTGLYHETWHSTTWMNESGPKLVRRLEDFAKERHSRLERIAALSAQKNPEQDGDFAQLSKGLPTTLIILHDELENQRGTLRVKAGGPEKASLRGHRGLISICETLRGKKLYPPRFNANTGNAGRDAGPGVLGDLSILRVGIGIGRPTSREKNAVSDYVLKNATEAEIESYRAMAGSVVDVIRDELYRPAGKV</sequence>
<dbReference type="PANTHER" id="PTHR17224:SF1">
    <property type="entry name" value="PEPTIDYL-TRNA HYDROLASE"/>
    <property type="match status" value="1"/>
</dbReference>
<organism evidence="4 5">
    <name type="scientific">Penicillium bovifimosum</name>
    <dbReference type="NCBI Taxonomy" id="126998"/>
    <lineage>
        <taxon>Eukaryota</taxon>
        <taxon>Fungi</taxon>
        <taxon>Dikarya</taxon>
        <taxon>Ascomycota</taxon>
        <taxon>Pezizomycotina</taxon>
        <taxon>Eurotiomycetes</taxon>
        <taxon>Eurotiomycetidae</taxon>
        <taxon>Eurotiales</taxon>
        <taxon>Aspergillaceae</taxon>
        <taxon>Penicillium</taxon>
    </lineage>
</organism>
<evidence type="ECO:0000256" key="3">
    <source>
        <dbReference type="ARBA" id="ARBA00022884"/>
    </source>
</evidence>
<dbReference type="PANTHER" id="PTHR17224">
    <property type="entry name" value="PEPTIDYL-TRNA HYDROLASE"/>
    <property type="match status" value="1"/>
</dbReference>
<keyword evidence="5" id="KW-1185">Reference proteome</keyword>